<evidence type="ECO:0000313" key="3">
    <source>
        <dbReference type="EMBL" id="GAA0752642.1"/>
    </source>
</evidence>
<evidence type="ECO:0000256" key="2">
    <source>
        <dbReference type="SAM" id="SignalP"/>
    </source>
</evidence>
<evidence type="ECO:0000313" key="4">
    <source>
        <dbReference type="Proteomes" id="UP001500279"/>
    </source>
</evidence>
<keyword evidence="4" id="KW-1185">Reference proteome</keyword>
<comment type="similarity">
    <text evidence="1">Belongs to the UPF0065 (bug) family.</text>
</comment>
<dbReference type="Pfam" id="PF03401">
    <property type="entry name" value="TctC"/>
    <property type="match status" value="1"/>
</dbReference>
<dbReference type="Gene3D" id="3.40.190.10">
    <property type="entry name" value="Periplasmic binding protein-like II"/>
    <property type="match status" value="1"/>
</dbReference>
<proteinExistence type="inferred from homology"/>
<dbReference type="CDD" id="cd13578">
    <property type="entry name" value="PBP2_Bug27"/>
    <property type="match status" value="1"/>
</dbReference>
<feature type="signal peptide" evidence="2">
    <location>
        <begin position="1"/>
        <end position="22"/>
    </location>
</feature>
<comment type="caution">
    <text evidence="3">The sequence shown here is derived from an EMBL/GenBank/DDBJ whole genome shotgun (WGS) entry which is preliminary data.</text>
</comment>
<protein>
    <submittedName>
        <fullName evidence="3">Tripartite tricarboxylate transporter substrate binding protein</fullName>
    </submittedName>
</protein>
<dbReference type="PIRSF" id="PIRSF017082">
    <property type="entry name" value="YflP"/>
    <property type="match status" value="1"/>
</dbReference>
<dbReference type="SUPFAM" id="SSF53850">
    <property type="entry name" value="Periplasmic binding protein-like II"/>
    <property type="match status" value="1"/>
</dbReference>
<dbReference type="PANTHER" id="PTHR42928:SF5">
    <property type="entry name" value="BLR1237 PROTEIN"/>
    <property type="match status" value="1"/>
</dbReference>
<feature type="chain" id="PRO_5045075908" evidence="2">
    <location>
        <begin position="23"/>
        <end position="324"/>
    </location>
</feature>
<reference evidence="3 4" key="1">
    <citation type="journal article" date="2019" name="Int. J. Syst. Evol. Microbiol.">
        <title>The Global Catalogue of Microorganisms (GCM) 10K type strain sequencing project: providing services to taxonomists for standard genome sequencing and annotation.</title>
        <authorList>
            <consortium name="The Broad Institute Genomics Platform"/>
            <consortium name="The Broad Institute Genome Sequencing Center for Infectious Disease"/>
            <person name="Wu L."/>
            <person name="Ma J."/>
        </authorList>
    </citation>
    <scope>NUCLEOTIDE SEQUENCE [LARGE SCALE GENOMIC DNA]</scope>
    <source>
        <strain evidence="3 4">JCM 15503</strain>
    </source>
</reference>
<dbReference type="PANTHER" id="PTHR42928">
    <property type="entry name" value="TRICARBOXYLATE-BINDING PROTEIN"/>
    <property type="match status" value="1"/>
</dbReference>
<name>A0ABN1K1Z7_9BURK</name>
<dbReference type="InterPro" id="IPR005064">
    <property type="entry name" value="BUG"/>
</dbReference>
<keyword evidence="2" id="KW-0732">Signal</keyword>
<gene>
    <name evidence="3" type="ORF">GCM10009107_26700</name>
</gene>
<evidence type="ECO:0000256" key="1">
    <source>
        <dbReference type="ARBA" id="ARBA00006987"/>
    </source>
</evidence>
<dbReference type="Proteomes" id="UP001500279">
    <property type="component" value="Unassembled WGS sequence"/>
</dbReference>
<dbReference type="Gene3D" id="3.40.190.150">
    <property type="entry name" value="Bordetella uptake gene, domain 1"/>
    <property type="match status" value="1"/>
</dbReference>
<organism evidence="3 4">
    <name type="scientific">Ideonella azotifigens</name>
    <dbReference type="NCBI Taxonomy" id="513160"/>
    <lineage>
        <taxon>Bacteria</taxon>
        <taxon>Pseudomonadati</taxon>
        <taxon>Pseudomonadota</taxon>
        <taxon>Betaproteobacteria</taxon>
        <taxon>Burkholderiales</taxon>
        <taxon>Sphaerotilaceae</taxon>
        <taxon>Ideonella</taxon>
    </lineage>
</organism>
<dbReference type="InterPro" id="IPR042100">
    <property type="entry name" value="Bug_dom1"/>
</dbReference>
<sequence length="324" mass="33336">MGRLALAGALALLAFGIQPAAAQPDTWPARPLRLIVPFPPGGAADVIARAVAAKLGERLGQSVVVENRPGAGTIVAAQAAAQAAPDGYTLSLATNGQLAINPALHAKLPYDPVKSFAPVGLVASTAFIIAVNAASPIQTLPQLIAEAKRQPGALAFTSCGNGTTCHLTGELLKAQAGVDMLHVPFAGSVQAVTALLGNQVQVASDTVAILAPQIRAGKLRGLVVTSAQRSPVTPDVPSATEVGLPDLLAESWFGIVVPAATPPELVLRLNRELAAITQGSDVRDQFARLGVEPLQSTPEQFAKLIDSDIVKWGRVVRTAKVTAQ</sequence>
<accession>A0ABN1K1Z7</accession>
<dbReference type="EMBL" id="BAAAEW010000014">
    <property type="protein sequence ID" value="GAA0752642.1"/>
    <property type="molecule type" value="Genomic_DNA"/>
</dbReference>